<dbReference type="InterPro" id="IPR052033">
    <property type="entry name" value="Glutaryl-CoA_DH_mitochondrial"/>
</dbReference>
<reference evidence="6" key="1">
    <citation type="submission" date="2016-10" db="EMBL/GenBank/DDBJ databases">
        <authorList>
            <person name="Varghese N."/>
            <person name="Submissions S."/>
        </authorList>
    </citation>
    <scope>NUCLEOTIDE SEQUENCE [LARGE SCALE GENOMIC DNA]</scope>
    <source>
        <strain evidence="6">DSM 19181</strain>
    </source>
</reference>
<dbReference type="RefSeq" id="WP_281241347.1">
    <property type="nucleotide sequence ID" value="NZ_FNFK01000074.1"/>
</dbReference>
<accession>A0A1G9F8H2</accession>
<dbReference type="SUPFAM" id="SSF47203">
    <property type="entry name" value="Acyl-CoA dehydrogenase C-terminal domain-like"/>
    <property type="match status" value="1"/>
</dbReference>
<keyword evidence="6" id="KW-1185">Reference proteome</keyword>
<dbReference type="Pfam" id="PF00441">
    <property type="entry name" value="Acyl-CoA_dh_1"/>
    <property type="match status" value="1"/>
</dbReference>
<feature type="non-terminal residue" evidence="5">
    <location>
        <position position="1"/>
    </location>
</feature>
<name>A0A1G9F8H2_9LACT</name>
<evidence type="ECO:0000313" key="5">
    <source>
        <dbReference type="EMBL" id="SDK84681.1"/>
    </source>
</evidence>
<dbReference type="PANTHER" id="PTHR42807">
    <property type="entry name" value="GLUTARYL-COA DEHYDROGENASE, MITOCHONDRIAL"/>
    <property type="match status" value="1"/>
</dbReference>
<evidence type="ECO:0000313" key="6">
    <source>
        <dbReference type="Proteomes" id="UP000199433"/>
    </source>
</evidence>
<sequence>NRFRDIAKILFSTRAGVAHMAAGTMAGALQATLKYVKKREQFGNPISSYQLVQEKIAMMQGNVMNAMSLCAHIAEAQENGNY</sequence>
<dbReference type="InterPro" id="IPR009075">
    <property type="entry name" value="AcylCo_DH/oxidase_C"/>
</dbReference>
<gene>
    <name evidence="5" type="ORF">SAMN04488098_10741</name>
</gene>
<dbReference type="InterPro" id="IPR036250">
    <property type="entry name" value="AcylCo_DH-like_C"/>
</dbReference>
<evidence type="ECO:0000256" key="2">
    <source>
        <dbReference type="ARBA" id="ARBA00022946"/>
    </source>
</evidence>
<dbReference type="AlphaFoldDB" id="A0A1G9F8H2"/>
<keyword evidence="2" id="KW-0809">Transit peptide</keyword>
<dbReference type="STRING" id="426701.SAMN04488098_10741"/>
<evidence type="ECO:0000256" key="1">
    <source>
        <dbReference type="ARBA" id="ARBA00022630"/>
    </source>
</evidence>
<organism evidence="5 6">
    <name type="scientific">Alkalibacterium thalassium</name>
    <dbReference type="NCBI Taxonomy" id="426701"/>
    <lineage>
        <taxon>Bacteria</taxon>
        <taxon>Bacillati</taxon>
        <taxon>Bacillota</taxon>
        <taxon>Bacilli</taxon>
        <taxon>Lactobacillales</taxon>
        <taxon>Carnobacteriaceae</taxon>
        <taxon>Alkalibacterium</taxon>
    </lineage>
</organism>
<keyword evidence="3" id="KW-0560">Oxidoreductase</keyword>
<feature type="domain" description="Acyl-CoA dehydrogenase/oxidase C-terminal" evidence="4">
    <location>
        <begin position="6"/>
        <end position="81"/>
    </location>
</feature>
<proteinExistence type="predicted"/>
<keyword evidence="1" id="KW-0285">Flavoprotein</keyword>
<evidence type="ECO:0000259" key="4">
    <source>
        <dbReference type="Pfam" id="PF00441"/>
    </source>
</evidence>
<dbReference type="Gene3D" id="1.20.140.10">
    <property type="entry name" value="Butyryl-CoA Dehydrogenase, subunit A, domain 3"/>
    <property type="match status" value="1"/>
</dbReference>
<dbReference type="PANTHER" id="PTHR42807:SF1">
    <property type="entry name" value="GLUTARYL-COA DEHYDROGENASE, MITOCHONDRIAL"/>
    <property type="match status" value="1"/>
</dbReference>
<dbReference type="Proteomes" id="UP000199433">
    <property type="component" value="Unassembled WGS sequence"/>
</dbReference>
<dbReference type="EMBL" id="FNFK01000074">
    <property type="protein sequence ID" value="SDK84681.1"/>
    <property type="molecule type" value="Genomic_DNA"/>
</dbReference>
<dbReference type="GO" id="GO:0016627">
    <property type="term" value="F:oxidoreductase activity, acting on the CH-CH group of donors"/>
    <property type="evidence" value="ECO:0007669"/>
    <property type="project" value="InterPro"/>
</dbReference>
<evidence type="ECO:0000256" key="3">
    <source>
        <dbReference type="ARBA" id="ARBA00023002"/>
    </source>
</evidence>
<protein>
    <submittedName>
        <fullName evidence="5">Acyl-CoA dehydrogenase, C-terminal domain</fullName>
    </submittedName>
</protein>